<dbReference type="Proteomes" id="UP000288805">
    <property type="component" value="Unassembled WGS sequence"/>
</dbReference>
<organism evidence="1 2">
    <name type="scientific">Vitis vinifera</name>
    <name type="common">Grape</name>
    <dbReference type="NCBI Taxonomy" id="29760"/>
    <lineage>
        <taxon>Eukaryota</taxon>
        <taxon>Viridiplantae</taxon>
        <taxon>Streptophyta</taxon>
        <taxon>Embryophyta</taxon>
        <taxon>Tracheophyta</taxon>
        <taxon>Spermatophyta</taxon>
        <taxon>Magnoliopsida</taxon>
        <taxon>eudicotyledons</taxon>
        <taxon>Gunneridae</taxon>
        <taxon>Pentapetalae</taxon>
        <taxon>rosids</taxon>
        <taxon>Vitales</taxon>
        <taxon>Vitaceae</taxon>
        <taxon>Viteae</taxon>
        <taxon>Vitis</taxon>
    </lineage>
</organism>
<sequence length="249" mass="28028">MSRKKRFNLSAHIPSLQLVTWLPNSNKGRTKGHILVSDPWGGLYEGPDREFHHRRLLGIPSRIRSCNLCPSLVAVGCEPITDYKDRRGQLVEWVEKASFDWFNKLFEISATKPNHQVLLMDKNLQTIVREPKLFILPVLPRLALRLKSTPGPLRAKGEKTTGQDVKANSIHKPPDFQLYRPSSCQEEGSSHLACSKATKSVVRIPFSFCFNFFTSSSSVANIEPSTEVDLSTASTKLEAESSQWCSYSL</sequence>
<gene>
    <name evidence="1" type="ORF">CK203_032801</name>
</gene>
<comment type="caution">
    <text evidence="1">The sequence shown here is derived from an EMBL/GenBank/DDBJ whole genome shotgun (WGS) entry which is preliminary data.</text>
</comment>
<evidence type="ECO:0000313" key="1">
    <source>
        <dbReference type="EMBL" id="RVW93010.1"/>
    </source>
</evidence>
<protein>
    <submittedName>
        <fullName evidence="1">Uncharacterized protein</fullName>
    </submittedName>
</protein>
<name>A0A438I8I0_VITVI</name>
<proteinExistence type="predicted"/>
<accession>A0A438I8I0</accession>
<reference evidence="1 2" key="1">
    <citation type="journal article" date="2018" name="PLoS Genet.">
        <title>Population sequencing reveals clonal diversity and ancestral inbreeding in the grapevine cultivar Chardonnay.</title>
        <authorList>
            <person name="Roach M.J."/>
            <person name="Johnson D.L."/>
            <person name="Bohlmann J."/>
            <person name="van Vuuren H.J."/>
            <person name="Jones S.J."/>
            <person name="Pretorius I.S."/>
            <person name="Schmidt S.A."/>
            <person name="Borneman A.R."/>
        </authorList>
    </citation>
    <scope>NUCLEOTIDE SEQUENCE [LARGE SCALE GENOMIC DNA]</scope>
    <source>
        <strain evidence="2">cv. Chardonnay</strain>
        <tissue evidence="1">Leaf</tissue>
    </source>
</reference>
<dbReference type="EMBL" id="QGNW01000132">
    <property type="protein sequence ID" value="RVW93010.1"/>
    <property type="molecule type" value="Genomic_DNA"/>
</dbReference>
<evidence type="ECO:0000313" key="2">
    <source>
        <dbReference type="Proteomes" id="UP000288805"/>
    </source>
</evidence>
<dbReference type="AlphaFoldDB" id="A0A438I8I0"/>